<dbReference type="OrthoDB" id="3270296at2759"/>
<feature type="compositionally biased region" description="Low complexity" evidence="1">
    <location>
        <begin position="105"/>
        <end position="115"/>
    </location>
</feature>
<dbReference type="STRING" id="231916.A0A409W386"/>
<feature type="region of interest" description="Disordered" evidence="1">
    <location>
        <begin position="379"/>
        <end position="401"/>
    </location>
</feature>
<dbReference type="EMBL" id="NHYE01005432">
    <property type="protein sequence ID" value="PPQ72928.1"/>
    <property type="molecule type" value="Genomic_DNA"/>
</dbReference>
<feature type="compositionally biased region" description="Polar residues" evidence="1">
    <location>
        <begin position="87"/>
        <end position="97"/>
    </location>
</feature>
<dbReference type="InParanoid" id="A0A409W386"/>
<feature type="compositionally biased region" description="Low complexity" evidence="1">
    <location>
        <begin position="1"/>
        <end position="28"/>
    </location>
</feature>
<evidence type="ECO:0000313" key="4">
    <source>
        <dbReference type="Proteomes" id="UP000284706"/>
    </source>
</evidence>
<organism evidence="3 4">
    <name type="scientific">Gymnopilus dilepis</name>
    <dbReference type="NCBI Taxonomy" id="231916"/>
    <lineage>
        <taxon>Eukaryota</taxon>
        <taxon>Fungi</taxon>
        <taxon>Dikarya</taxon>
        <taxon>Basidiomycota</taxon>
        <taxon>Agaricomycotina</taxon>
        <taxon>Agaricomycetes</taxon>
        <taxon>Agaricomycetidae</taxon>
        <taxon>Agaricales</taxon>
        <taxon>Agaricineae</taxon>
        <taxon>Hymenogastraceae</taxon>
        <taxon>Gymnopilus</taxon>
    </lineage>
</organism>
<feature type="region of interest" description="Disordered" evidence="1">
    <location>
        <begin position="1"/>
        <end position="118"/>
    </location>
</feature>
<dbReference type="Proteomes" id="UP000284706">
    <property type="component" value="Unassembled WGS sequence"/>
</dbReference>
<evidence type="ECO:0000313" key="3">
    <source>
        <dbReference type="EMBL" id="PPQ72928.1"/>
    </source>
</evidence>
<evidence type="ECO:0000259" key="2">
    <source>
        <dbReference type="PROSITE" id="PS50181"/>
    </source>
</evidence>
<accession>A0A409W386</accession>
<sequence length="796" mass="85609">MPPSGSRSGTGSASVSGRGSRASSSSARNVKAKDAAALPAISALGDKVDDGAKIKARSTVSSTAKASANGLPATPSRTARARKSTAHGLSSLRSTTSIPPPSAQSHGISLSPSSHSRTDPLSALSTLLKLIRSLPNRIGGCAYKFTPAEHALAIHLVGVLDPYVFRGYRASTLASTASVEGVDSIASPLLLQQPTEILDAVLSHLDSRKDVLNFGLACKRLWEVVSPRHLEYRVVKAKPSNVAVWAHLVRNKDLARNVRRLEILDERMVLASSSTTGVHSGAAVHIPRTLLLSRDTDHDSTDDELALHVKYQKYLAAALSRMTALKHFKWGTGKASSGGVRLSDIWQLLSRHRGGVMGGLTELAVEDNFLFHPLLADEESTDDATDGDGSDDGSGEEYVASAGVPKKGNIRRVKSQPANLFKMQTIVFRSTAQAYGAAKLPELGRINMILHRCVNLKNLEITYVSPRSPSSAGATAGPAPAFPLTAQRPRPLTDDLFLYTRLPHLTHLTLSNLRCTSAEAASSFLGAHKALEVLHFEVTLHGALILPIGSLPVLREVKASKELINAILECPLSVDNSRPLEIVKGFKLSGSALSPSSSAVQGHSTRTIPDSRFLSNLRSQGSTVRRIEMIGWHDMDDVKRIVGCVSGVTWLDVGRKLGGAMGGPVANLTEWTEVLSTLPELVAVHGVRFFYEVSTAATGCDDLNYSTPHATCSTSSTTITPTSHATNAIQHNNLSMMERSRMRKNDEIAGVLAWKCKKLRRVDHWESNEDSGAPGKVIVLLREGKEVRWEVRRVRV</sequence>
<feature type="domain" description="F-box" evidence="2">
    <location>
        <begin position="187"/>
        <end position="235"/>
    </location>
</feature>
<dbReference type="PROSITE" id="PS50181">
    <property type="entry name" value="FBOX"/>
    <property type="match status" value="1"/>
</dbReference>
<comment type="caution">
    <text evidence="3">The sequence shown here is derived from an EMBL/GenBank/DDBJ whole genome shotgun (WGS) entry which is preliminary data.</text>
</comment>
<protein>
    <recommendedName>
        <fullName evidence="2">F-box domain-containing protein</fullName>
    </recommendedName>
</protein>
<dbReference type="InterPro" id="IPR001810">
    <property type="entry name" value="F-box_dom"/>
</dbReference>
<name>A0A409W386_9AGAR</name>
<gene>
    <name evidence="3" type="ORF">CVT26_014537</name>
</gene>
<feature type="compositionally biased region" description="Acidic residues" evidence="1">
    <location>
        <begin position="379"/>
        <end position="395"/>
    </location>
</feature>
<evidence type="ECO:0000256" key="1">
    <source>
        <dbReference type="SAM" id="MobiDB-lite"/>
    </source>
</evidence>
<dbReference type="AlphaFoldDB" id="A0A409W386"/>
<keyword evidence="4" id="KW-1185">Reference proteome</keyword>
<proteinExistence type="predicted"/>
<reference evidence="3 4" key="1">
    <citation type="journal article" date="2018" name="Evol. Lett.">
        <title>Horizontal gene cluster transfer increased hallucinogenic mushroom diversity.</title>
        <authorList>
            <person name="Reynolds H.T."/>
            <person name="Vijayakumar V."/>
            <person name="Gluck-Thaler E."/>
            <person name="Korotkin H.B."/>
            <person name="Matheny P.B."/>
            <person name="Slot J.C."/>
        </authorList>
    </citation>
    <scope>NUCLEOTIDE SEQUENCE [LARGE SCALE GENOMIC DNA]</scope>
    <source>
        <strain evidence="3 4">SRW20</strain>
    </source>
</reference>